<evidence type="ECO:0000256" key="13">
    <source>
        <dbReference type="ARBA" id="ARBA00023034"/>
    </source>
</evidence>
<reference evidence="19" key="1">
    <citation type="submission" date="2011-08" db="EMBL/GenBank/DDBJ databases">
        <authorList>
            <person name="Rombauts S."/>
        </authorList>
    </citation>
    <scope>NUCLEOTIDE SEQUENCE</scope>
    <source>
        <strain evidence="19">London</strain>
    </source>
</reference>
<dbReference type="SUPFAM" id="SSF47473">
    <property type="entry name" value="EF-hand"/>
    <property type="match status" value="1"/>
</dbReference>
<dbReference type="HOGENOM" id="CLU_031153_3_0_1"/>
<evidence type="ECO:0000256" key="3">
    <source>
        <dbReference type="ARBA" id="ARBA00004555"/>
    </source>
</evidence>
<dbReference type="PROSITE" id="PS00018">
    <property type="entry name" value="EF_HAND_1"/>
    <property type="match status" value="2"/>
</dbReference>
<evidence type="ECO:0000256" key="12">
    <source>
        <dbReference type="ARBA" id="ARBA00022837"/>
    </source>
</evidence>
<dbReference type="GO" id="GO:0003677">
    <property type="term" value="F:DNA binding"/>
    <property type="evidence" value="ECO:0007669"/>
    <property type="project" value="UniProtKB-KW"/>
</dbReference>
<keyword evidence="12" id="KW-0106">Calcium</keyword>
<feature type="compositionally biased region" description="Low complexity" evidence="16">
    <location>
        <begin position="420"/>
        <end position="439"/>
    </location>
</feature>
<dbReference type="GO" id="GO:0005793">
    <property type="term" value="C:endoplasmic reticulum-Golgi intermediate compartment"/>
    <property type="evidence" value="ECO:0007669"/>
    <property type="project" value="TreeGrafter"/>
</dbReference>
<dbReference type="Proteomes" id="UP000015104">
    <property type="component" value="Unassembled WGS sequence"/>
</dbReference>
<dbReference type="EnsemblMetazoa" id="tetur14g01580.1">
    <property type="protein sequence ID" value="tetur14g01580.1"/>
    <property type="gene ID" value="tetur14g01580"/>
</dbReference>
<protein>
    <recommendedName>
        <fullName evidence="17">EF-hand domain-containing protein</fullName>
    </recommendedName>
</protein>
<dbReference type="InterPro" id="IPR018247">
    <property type="entry name" value="EF_Hand_1_Ca_BS"/>
</dbReference>
<organism evidence="18 19">
    <name type="scientific">Tetranychus urticae</name>
    <name type="common">Two-spotted spider mite</name>
    <dbReference type="NCBI Taxonomy" id="32264"/>
    <lineage>
        <taxon>Eukaryota</taxon>
        <taxon>Metazoa</taxon>
        <taxon>Ecdysozoa</taxon>
        <taxon>Arthropoda</taxon>
        <taxon>Chelicerata</taxon>
        <taxon>Arachnida</taxon>
        <taxon>Acari</taxon>
        <taxon>Acariformes</taxon>
        <taxon>Trombidiformes</taxon>
        <taxon>Prostigmata</taxon>
        <taxon>Eleutherengona</taxon>
        <taxon>Raphignathae</taxon>
        <taxon>Tetranychoidea</taxon>
        <taxon>Tetranychidae</taxon>
        <taxon>Tetranychus</taxon>
    </lineage>
</organism>
<reference evidence="18" key="2">
    <citation type="submission" date="2015-06" db="UniProtKB">
        <authorList>
            <consortium name="EnsemblMetazoa"/>
        </authorList>
    </citation>
    <scope>IDENTIFICATION</scope>
</reference>
<keyword evidence="9" id="KW-0344">Guanine-nucleotide releasing factor</keyword>
<feature type="region of interest" description="Disordered" evidence="16">
    <location>
        <begin position="337"/>
        <end position="539"/>
    </location>
</feature>
<keyword evidence="13" id="KW-0333">Golgi apparatus</keyword>
<feature type="compositionally biased region" description="Low complexity" evidence="16">
    <location>
        <begin position="465"/>
        <end position="485"/>
    </location>
</feature>
<evidence type="ECO:0000256" key="1">
    <source>
        <dbReference type="ARBA" id="ARBA00004170"/>
    </source>
</evidence>
<keyword evidence="8" id="KW-0597">Phosphoprotein</keyword>
<dbReference type="InterPro" id="IPR002048">
    <property type="entry name" value="EF_hand_dom"/>
</dbReference>
<dbReference type="GO" id="GO:0070062">
    <property type="term" value="C:extracellular exosome"/>
    <property type="evidence" value="ECO:0007669"/>
    <property type="project" value="TreeGrafter"/>
</dbReference>
<dbReference type="GO" id="GO:0005085">
    <property type="term" value="F:guanyl-nucleotide exchange factor activity"/>
    <property type="evidence" value="ECO:0007669"/>
    <property type="project" value="UniProtKB-KW"/>
</dbReference>
<dbReference type="PANTHER" id="PTHR19237:SF20">
    <property type="entry name" value="NUCLEOBINDIN 1"/>
    <property type="match status" value="1"/>
</dbReference>
<evidence type="ECO:0000256" key="5">
    <source>
        <dbReference type="ARBA" id="ARBA00008063"/>
    </source>
</evidence>
<dbReference type="InterPro" id="IPR057576">
    <property type="entry name" value="NUCB1_N"/>
</dbReference>
<feature type="compositionally biased region" description="Low complexity" evidence="16">
    <location>
        <begin position="511"/>
        <end position="539"/>
    </location>
</feature>
<evidence type="ECO:0000256" key="16">
    <source>
        <dbReference type="SAM" id="MobiDB-lite"/>
    </source>
</evidence>
<feature type="domain" description="EF-hand" evidence="17">
    <location>
        <begin position="264"/>
        <end position="299"/>
    </location>
</feature>
<evidence type="ECO:0000256" key="8">
    <source>
        <dbReference type="ARBA" id="ARBA00022553"/>
    </source>
</evidence>
<evidence type="ECO:0000256" key="10">
    <source>
        <dbReference type="ARBA" id="ARBA00022729"/>
    </source>
</evidence>
<evidence type="ECO:0000313" key="18">
    <source>
        <dbReference type="EnsemblMetazoa" id="tetur14g01580.1"/>
    </source>
</evidence>
<dbReference type="GO" id="GO:0016020">
    <property type="term" value="C:membrane"/>
    <property type="evidence" value="ECO:0007669"/>
    <property type="project" value="UniProtKB-SubCell"/>
</dbReference>
<comment type="subcellular location">
    <subcellularLocation>
        <location evidence="2">Cytoplasm</location>
    </subcellularLocation>
    <subcellularLocation>
        <location evidence="3">Golgi apparatus</location>
    </subcellularLocation>
    <subcellularLocation>
        <location evidence="1">Membrane</location>
        <topology evidence="1">Peripheral membrane protein</topology>
    </subcellularLocation>
    <subcellularLocation>
        <location evidence="4">Secreted</location>
    </subcellularLocation>
</comment>
<evidence type="ECO:0000256" key="6">
    <source>
        <dbReference type="ARBA" id="ARBA00022490"/>
    </source>
</evidence>
<dbReference type="AlphaFoldDB" id="T1KL88"/>
<feature type="compositionally biased region" description="Low complexity" evidence="16">
    <location>
        <begin position="352"/>
        <end position="369"/>
    </location>
</feature>
<feature type="compositionally biased region" description="Basic and acidic residues" evidence="16">
    <location>
        <begin position="14"/>
        <end position="25"/>
    </location>
</feature>
<accession>T1KL88</accession>
<feature type="compositionally biased region" description="Low complexity" evidence="16">
    <location>
        <begin position="393"/>
        <end position="410"/>
    </location>
</feature>
<dbReference type="CDD" id="cd00051">
    <property type="entry name" value="EFh"/>
    <property type="match status" value="1"/>
</dbReference>
<keyword evidence="7" id="KW-0964">Secreted</keyword>
<evidence type="ECO:0000256" key="11">
    <source>
        <dbReference type="ARBA" id="ARBA00022737"/>
    </source>
</evidence>
<evidence type="ECO:0000313" key="19">
    <source>
        <dbReference type="Proteomes" id="UP000015104"/>
    </source>
</evidence>
<keyword evidence="19" id="KW-1185">Reference proteome</keyword>
<dbReference type="eggNOG" id="KOG3866">
    <property type="taxonomic scope" value="Eukaryota"/>
</dbReference>
<dbReference type="PROSITE" id="PS50222">
    <property type="entry name" value="EF_HAND_2"/>
    <property type="match status" value="2"/>
</dbReference>
<dbReference type="PANTHER" id="PTHR19237">
    <property type="entry name" value="NUCLEOBINDIN"/>
    <property type="match status" value="1"/>
</dbReference>
<comment type="similarity">
    <text evidence="5">Belongs to the nucleobindin family.</text>
</comment>
<dbReference type="InterPro" id="IPR040250">
    <property type="entry name" value="Nucleobindin"/>
</dbReference>
<evidence type="ECO:0000256" key="4">
    <source>
        <dbReference type="ARBA" id="ARBA00004613"/>
    </source>
</evidence>
<evidence type="ECO:0000256" key="15">
    <source>
        <dbReference type="ARBA" id="ARBA00023136"/>
    </source>
</evidence>
<keyword evidence="6" id="KW-0963">Cytoplasm</keyword>
<dbReference type="Gene3D" id="1.10.238.10">
    <property type="entry name" value="EF-hand"/>
    <property type="match status" value="1"/>
</dbReference>
<dbReference type="Pfam" id="PF25434">
    <property type="entry name" value="NUCB1_N"/>
    <property type="match status" value="1"/>
</dbReference>
<name>T1KL88_TETUR</name>
<feature type="compositionally biased region" description="Pro residues" evidence="16">
    <location>
        <begin position="339"/>
        <end position="351"/>
    </location>
</feature>
<dbReference type="GO" id="GO:0005794">
    <property type="term" value="C:Golgi apparatus"/>
    <property type="evidence" value="ECO:0007669"/>
    <property type="project" value="UniProtKB-SubCell"/>
</dbReference>
<keyword evidence="15" id="KW-0472">Membrane</keyword>
<sequence>MLQAASSAPVDQNKPVESDFGKDPDTVINDLGLEYGRYLQEVVSVLEEDKDFAKKLENVSAEHIKSGAIASELNFVNHNVRTKLDELKRIEMDRLRRLAKQEHDLQEFGTDHLDHNNPHSFEAQDLHKLIVKATHDLEELDKKRREEFKRYEMEKEYQYRESLKNMTEEQKTEAVKKHDETVQKHKEHPRVHHPGSKQQFEEVWEEQDHMPKEEFNPKTFFALHDVNGDGYLDPEEVEALLSIEVKKMYDPNNPEDDPNEMEEEYHRMREHIYKEADSNKDGLISRKEFIDLTHKADFERDEGWKGIDEQQMFNEDELRQYEARRQEYLAQQYGYYMPPYQPHMQGPPPPHQQFGHGPQYQVAQHQGYPQHPPPPGHGGYQAPPQFAVHPNAQYQPQSNHQNQQQYYGQQHPPPPPPPQMQHQQYQNYQQQPQMHQQPQIHSSGNPQIAHVANPNNNIPPPSGSANQFGAPQQAAPNQQYNVQPPSGSAQAAPNKPVYSAIPSNQPVHAANQQGSNNAQQQQPQVQNFQQGNNQPAHRS</sequence>
<evidence type="ECO:0000256" key="7">
    <source>
        <dbReference type="ARBA" id="ARBA00022525"/>
    </source>
</evidence>
<feature type="region of interest" description="Disordered" evidence="16">
    <location>
        <begin position="1"/>
        <end position="25"/>
    </location>
</feature>
<dbReference type="EMBL" id="CAEY01000210">
    <property type="status" value="NOT_ANNOTATED_CDS"/>
    <property type="molecule type" value="Genomic_DNA"/>
</dbReference>
<proteinExistence type="inferred from homology"/>
<keyword evidence="11" id="KW-0677">Repeat</keyword>
<dbReference type="GO" id="GO:0005509">
    <property type="term" value="F:calcium ion binding"/>
    <property type="evidence" value="ECO:0007669"/>
    <property type="project" value="InterPro"/>
</dbReference>
<keyword evidence="14" id="KW-0238">DNA-binding</keyword>
<feature type="domain" description="EF-hand" evidence="17">
    <location>
        <begin position="212"/>
        <end position="247"/>
    </location>
</feature>
<evidence type="ECO:0000256" key="9">
    <source>
        <dbReference type="ARBA" id="ARBA00022658"/>
    </source>
</evidence>
<feature type="compositionally biased region" description="Polar residues" evidence="16">
    <location>
        <begin position="1"/>
        <end position="10"/>
    </location>
</feature>
<evidence type="ECO:0000259" key="17">
    <source>
        <dbReference type="PROSITE" id="PS50222"/>
    </source>
</evidence>
<evidence type="ECO:0000256" key="2">
    <source>
        <dbReference type="ARBA" id="ARBA00004496"/>
    </source>
</evidence>
<dbReference type="InterPro" id="IPR011992">
    <property type="entry name" value="EF-hand-dom_pair"/>
</dbReference>
<keyword evidence="10" id="KW-0732">Signal</keyword>
<evidence type="ECO:0000256" key="14">
    <source>
        <dbReference type="ARBA" id="ARBA00023125"/>
    </source>
</evidence>
<dbReference type="Pfam" id="PF13499">
    <property type="entry name" value="EF-hand_7"/>
    <property type="match status" value="1"/>
</dbReference>